<evidence type="ECO:0000256" key="1">
    <source>
        <dbReference type="SAM" id="Phobius"/>
    </source>
</evidence>
<evidence type="ECO:0000313" key="3">
    <source>
        <dbReference type="Proteomes" id="UP001334084"/>
    </source>
</evidence>
<evidence type="ECO:0000313" key="2">
    <source>
        <dbReference type="EMBL" id="WUR03849.1"/>
    </source>
</evidence>
<reference evidence="2" key="1">
    <citation type="journal article" date="2024" name="BMC Genomics">
        <title>Functional annotation of a divergent genome using sequence and structure-based similarity.</title>
        <authorList>
            <person name="Svedberg D."/>
            <person name="Winiger R.R."/>
            <person name="Berg A."/>
            <person name="Sharma H."/>
            <person name="Tellgren-Roth C."/>
            <person name="Debrunner-Vossbrinck B.A."/>
            <person name="Vossbrinck C.R."/>
            <person name="Barandun J."/>
        </authorList>
    </citation>
    <scope>NUCLEOTIDE SEQUENCE</scope>
    <source>
        <strain evidence="2">Illinois isolate</strain>
    </source>
</reference>
<dbReference type="GeneID" id="90541665"/>
<keyword evidence="1" id="KW-1133">Transmembrane helix</keyword>
<feature type="transmembrane region" description="Helical" evidence="1">
    <location>
        <begin position="21"/>
        <end position="39"/>
    </location>
</feature>
<dbReference type="RefSeq" id="XP_065329994.1">
    <property type="nucleotide sequence ID" value="XM_065473922.1"/>
</dbReference>
<name>A0AAX4JD14_9MICR</name>
<proteinExistence type="predicted"/>
<accession>A0AAX4JD14</accession>
<keyword evidence="3" id="KW-1185">Reference proteome</keyword>
<feature type="transmembrane region" description="Helical" evidence="1">
    <location>
        <begin position="77"/>
        <end position="97"/>
    </location>
</feature>
<dbReference type="EMBL" id="CP142731">
    <property type="protein sequence ID" value="WUR03849.1"/>
    <property type="molecule type" value="Genomic_DNA"/>
</dbReference>
<organism evidence="2 3">
    <name type="scientific">Vairimorpha necatrix</name>
    <dbReference type="NCBI Taxonomy" id="6039"/>
    <lineage>
        <taxon>Eukaryota</taxon>
        <taxon>Fungi</taxon>
        <taxon>Fungi incertae sedis</taxon>
        <taxon>Microsporidia</taxon>
        <taxon>Nosematidae</taxon>
        <taxon>Vairimorpha</taxon>
    </lineage>
</organism>
<dbReference type="AlphaFoldDB" id="A0AAX4JD14"/>
<keyword evidence="1" id="KW-0812">Transmembrane</keyword>
<sequence>MSEGSRVNITFRKKKWTTTSVIITVLMFISGILCILLGLNPLLDLEFDLKSFSNLIFVVFHLYYLCSFMGVNTNSDFIFWGSSYILLIVSSIMFYYYDDIFV</sequence>
<feature type="transmembrane region" description="Helical" evidence="1">
    <location>
        <begin position="51"/>
        <end position="70"/>
    </location>
</feature>
<keyword evidence="2" id="KW-0675">Receptor</keyword>
<gene>
    <name evidence="2" type="ORF">VNE69_06168</name>
</gene>
<protein>
    <submittedName>
        <fullName evidence="2">Leptin receptor</fullName>
    </submittedName>
</protein>
<dbReference type="Proteomes" id="UP001334084">
    <property type="component" value="Chromosome 6"/>
</dbReference>
<dbReference type="KEGG" id="vnx:VNE69_06168"/>
<keyword evidence="1" id="KW-0472">Membrane</keyword>